<sequence length="386" mass="44743">MDRSSKYPKIEKPPIISLLRTLLQRTELFAYIDEVHLGGRYMYDNPERPLLDTTGLLPDLNLFIDAINKTRVSYTSLWIDRLIAGGMDALAGLLITNVSKIRCLHIGHNFVNGDDILGKVLLSKVYGELPAFGRLKEVWYTKRRDYIQQRNEIFPYAASLFYLPTATNISVSMSNPEIFAWPREEPNLDHITHLSIDWLLEEYLISILVITPNLKSLYYEWIYHDDSNEELEYPLMDFDYLVDVLSFVKGTLEVFMFLMEIGDEERDGSTIEMKFKGTMRGLLGFDKLRFLSIPLVCLTGFAAEPIPLEQSIPANMEVLHLRQKSLDDHGVIIHWLDHFRNREDKLEAIDRLIQPLVKAHTNLHFVTAWTRAWQIRTKRCAPGCHD</sequence>
<reference evidence="1" key="1">
    <citation type="submission" date="2020-10" db="EMBL/GenBank/DDBJ databases">
        <title>High-Quality Genome Resource of Clonostachys rosea strain S41 by Oxford Nanopore Long-Read Sequencing.</title>
        <authorList>
            <person name="Wang H."/>
        </authorList>
    </citation>
    <scope>NUCLEOTIDE SEQUENCE</scope>
    <source>
        <strain evidence="1">S41</strain>
    </source>
</reference>
<evidence type="ECO:0000313" key="2">
    <source>
        <dbReference type="Proteomes" id="UP000616885"/>
    </source>
</evidence>
<proteinExistence type="predicted"/>
<dbReference type="Proteomes" id="UP000616885">
    <property type="component" value="Unassembled WGS sequence"/>
</dbReference>
<gene>
    <name evidence="1" type="ORF">IM811_002202</name>
</gene>
<dbReference type="EMBL" id="JADCTT010000001">
    <property type="protein sequence ID" value="KAF9760508.1"/>
    <property type="molecule type" value="Genomic_DNA"/>
</dbReference>
<accession>A0A8H7TWQ2</accession>
<protein>
    <submittedName>
        <fullName evidence="1">Uncharacterized protein</fullName>
    </submittedName>
</protein>
<organism evidence="1 2">
    <name type="scientific">Bionectria ochroleuca</name>
    <name type="common">Gliocladium roseum</name>
    <dbReference type="NCBI Taxonomy" id="29856"/>
    <lineage>
        <taxon>Eukaryota</taxon>
        <taxon>Fungi</taxon>
        <taxon>Dikarya</taxon>
        <taxon>Ascomycota</taxon>
        <taxon>Pezizomycotina</taxon>
        <taxon>Sordariomycetes</taxon>
        <taxon>Hypocreomycetidae</taxon>
        <taxon>Hypocreales</taxon>
        <taxon>Bionectriaceae</taxon>
        <taxon>Clonostachys</taxon>
    </lineage>
</organism>
<name>A0A8H7TWQ2_BIOOC</name>
<evidence type="ECO:0000313" key="1">
    <source>
        <dbReference type="EMBL" id="KAF9760508.1"/>
    </source>
</evidence>
<dbReference type="AlphaFoldDB" id="A0A8H7TWQ2"/>
<comment type="caution">
    <text evidence="1">The sequence shown here is derived from an EMBL/GenBank/DDBJ whole genome shotgun (WGS) entry which is preliminary data.</text>
</comment>